<dbReference type="RefSeq" id="WP_185163933.1">
    <property type="nucleotide sequence ID" value="NZ_JACKWY010000003.1"/>
</dbReference>
<feature type="transmembrane region" description="Helical" evidence="1">
    <location>
        <begin position="191"/>
        <end position="213"/>
    </location>
</feature>
<evidence type="ECO:0000313" key="2">
    <source>
        <dbReference type="EMBL" id="MBB6714304.1"/>
    </source>
</evidence>
<proteinExistence type="predicted"/>
<dbReference type="NCBIfam" id="TIGR01906">
    <property type="entry name" value="integ_TIGR01906"/>
    <property type="match status" value="1"/>
</dbReference>
<dbReference type="Pfam" id="PF07314">
    <property type="entry name" value="Lit"/>
    <property type="match status" value="1"/>
</dbReference>
<reference evidence="2 3" key="1">
    <citation type="submission" date="2020-08" db="EMBL/GenBank/DDBJ databases">
        <title>Clostridia isolated from Swiss meat.</title>
        <authorList>
            <person name="Wambui J."/>
            <person name="Stevens M.J.A."/>
            <person name="Stephan R."/>
        </authorList>
    </citation>
    <scope>NUCLEOTIDE SEQUENCE [LARGE SCALE GENOMIC DNA]</scope>
    <source>
        <strain evidence="2 3">CM001</strain>
    </source>
</reference>
<keyword evidence="1" id="KW-0472">Membrane</keyword>
<keyword evidence="1" id="KW-0812">Transmembrane</keyword>
<feature type="transmembrane region" description="Helical" evidence="1">
    <location>
        <begin position="100"/>
        <end position="121"/>
    </location>
</feature>
<evidence type="ECO:0000313" key="3">
    <source>
        <dbReference type="Proteomes" id="UP000585258"/>
    </source>
</evidence>
<evidence type="ECO:0000256" key="1">
    <source>
        <dbReference type="SAM" id="Phobius"/>
    </source>
</evidence>
<name>A0A7X0SB35_9CLOT</name>
<gene>
    <name evidence="2" type="ORF">H7E68_06110</name>
</gene>
<feature type="transmembrane region" description="Helical" evidence="1">
    <location>
        <begin position="12"/>
        <end position="40"/>
    </location>
</feature>
<dbReference type="AlphaFoldDB" id="A0A7X0SB35"/>
<feature type="transmembrane region" description="Helical" evidence="1">
    <location>
        <begin position="133"/>
        <end position="154"/>
    </location>
</feature>
<dbReference type="EMBL" id="JACKWY010000003">
    <property type="protein sequence ID" value="MBB6714304.1"/>
    <property type="molecule type" value="Genomic_DNA"/>
</dbReference>
<comment type="caution">
    <text evidence="2">The sequence shown here is derived from an EMBL/GenBank/DDBJ whole genome shotgun (WGS) entry which is preliminary data.</text>
</comment>
<keyword evidence="1" id="KW-1133">Transmembrane helix</keyword>
<protein>
    <submittedName>
        <fullName evidence="2">TIGR01906 family membrane protein</fullName>
    </submittedName>
</protein>
<organism evidence="2 3">
    <name type="scientific">Clostridium gasigenes</name>
    <dbReference type="NCBI Taxonomy" id="94869"/>
    <lineage>
        <taxon>Bacteria</taxon>
        <taxon>Bacillati</taxon>
        <taxon>Bacillota</taxon>
        <taxon>Clostridia</taxon>
        <taxon>Eubacteriales</taxon>
        <taxon>Clostridiaceae</taxon>
        <taxon>Clostridium</taxon>
    </lineage>
</organism>
<dbReference type="InterPro" id="IPR010178">
    <property type="entry name" value="Lit"/>
</dbReference>
<accession>A0A7X0SB35</accession>
<sequence>MLIESKKFTSKFINIILGLCITLFSICFSVILVLNLTFIYKISIEKFNLVKDTGVSAENLMINYKSMINYIRNPFIEELKFKDFAMSLSGQIHFEEVKDIFMNLYIMMFISMVILILFKVIKKVLVNISLIKALNYSSNMIFILFGVITTMIVVDFSKTFVIFHNIFFDNSYWIFDPITDPIINALPEMVFMIYALIIIMFLLVEAILFKVIYYKKR</sequence>
<dbReference type="Proteomes" id="UP000585258">
    <property type="component" value="Unassembled WGS sequence"/>
</dbReference>